<evidence type="ECO:0000313" key="3">
    <source>
        <dbReference type="Proteomes" id="UP001500218"/>
    </source>
</evidence>
<dbReference type="EMBL" id="BAAALT010000182">
    <property type="protein sequence ID" value="GAA1821519.1"/>
    <property type="molecule type" value="Genomic_DNA"/>
</dbReference>
<comment type="caution">
    <text evidence="2">The sequence shown here is derived from an EMBL/GenBank/DDBJ whole genome shotgun (WGS) entry which is preliminary data.</text>
</comment>
<dbReference type="Gene3D" id="2.60.120.380">
    <property type="match status" value="2"/>
</dbReference>
<evidence type="ECO:0000313" key="2">
    <source>
        <dbReference type="EMBL" id="GAA1821519.1"/>
    </source>
</evidence>
<feature type="compositionally biased region" description="Low complexity" evidence="1">
    <location>
        <begin position="673"/>
        <end position="683"/>
    </location>
</feature>
<protein>
    <submittedName>
        <fullName evidence="2">Uncharacterized protein</fullName>
    </submittedName>
</protein>
<feature type="region of interest" description="Disordered" evidence="1">
    <location>
        <begin position="2561"/>
        <end position="2585"/>
    </location>
</feature>
<dbReference type="Proteomes" id="UP001500218">
    <property type="component" value="Unassembled WGS sequence"/>
</dbReference>
<reference evidence="2 3" key="1">
    <citation type="journal article" date="2019" name="Int. J. Syst. Evol. Microbiol.">
        <title>The Global Catalogue of Microorganisms (GCM) 10K type strain sequencing project: providing services to taxonomists for standard genome sequencing and annotation.</title>
        <authorList>
            <consortium name="The Broad Institute Genomics Platform"/>
            <consortium name="The Broad Institute Genome Sequencing Center for Infectious Disease"/>
            <person name="Wu L."/>
            <person name="Ma J."/>
        </authorList>
    </citation>
    <scope>NUCLEOTIDE SEQUENCE [LARGE SCALE GENOMIC DNA]</scope>
    <source>
        <strain evidence="2 3">JCM 13250</strain>
    </source>
</reference>
<sequence>MAASLAPAVGWPDRVTAAPPVAVQAECPTEEPDRAAALRAARQCGGRVRIAELTSETGEYFAAADGLYEARISAAPVRARKGDGWAEVDLTLIKGADGTVAPKAHPGALTMSGQVSSAGEHELAAVGHGEGRVAMSWTGPLPEPMLDGDTATYADVLPDVDLVVRATRTGFQELLKVKTRAGLAKVRDITLPVTSKAAASFMRDAGGNLAIKNDAGKVFARIPAPQMWDAKPIATGQAPERRNIDTRVTKRAAKVVEKAGLDLRLLPDTDWLDDTRRVFPITIDPTINPLYTTFDTYVKQGDTVDRGGENDLQFGLVSGDVARSLVRWDTTEFAGTYVSSATTYFWNWWSPTCTAKSWDMWTTSQNVEGMVWTTQPDWLVKEASSTQTKGFSSSCNDGWVSVSSTTFFRRAADNNQNRGYMGLRATSETDANAFKQFRSRNAADSSQVPYTNITYNRYPVMGTRSTVPATTCVTGTSRPYINTKTPTLKAKVTDPDGLNTKAEFEWYVAGGAKIGGATTAYGTSGSTYATTVPAGAFAENGTYSWRVHGSDEYLWADWEDPCEFKVDTTPPATPTITSTSHPIQSAYYNSSTLTASLAASDTNGVAGYAVKIDTAATTSPGTTVTQTAVTVSAAGQTEGVHYLHVAAVDLAGNWSPAAHYQFKVDTGKPGAPTNPTSSTHPSSDIAYPSRTMTVSWGAPEDASGVSSYVVVVDQSDSTIPDTSPTQTAMTFTTTVPTDGTWWVHIRARDGAGNWSATAVHLKFMVYTGPPPAPTITSTSHANPDLVYPNGSFTASWSAVSGATGYSLVVDNVATTTPDTTVDQTTLTYNATRTDGVWYLHVAAQNAAGTWGTPAHFKFTVDTAAPSQPAVVSSTHLDPSQWYSTSAFAATLTATDSGSGLNGYAVVIDQSPGTLAGNIVTQTTANVTASGLADGAYWLHVAAQDKAGNWSTTQHFAFNIDTTKPSAPSALTSLTHPSPTQLYPSRQVTVSWNPPADTSGVTQYAVIVDKDPDTMPPSLATQTTTTYTTTVDADGVWWVHIRTGDAAGNWSDTAAHLRFVADTTQPLTPVVSSTTHPDPTKHYSSGAFTGSWPAPAGADGYSVQIDDKPATTPDTTIDTIATSYSGNYGDGVWYLHVRAVNAAGTWSPAGHWKFTIDTTAPPAPTVTSTDYPAEAWAGQPGMPGLFTLSAGGATDVVSYRYGLDENPPTHTEPTTTAGASAAVVVTPDAVGTHVLYVVAIDAAGNQSTSATYTFRVSAASATGTLTLDGTPLTLTTTVSGQQATATFNATTGQRISLGLSDNSMGHGVSVKLLGPDGSIVASASGIPESGTFIDATAVPATGAYTIVVDPADDAVGHITIRAYTVVDQALTTEIGDTPTATSITTPGQNATWTFQGTAGQRVALDLTTTATGMRLSITKPDGTLLKTAWHLNGSSFIDPETLPNTGEYTLTVDPDGPYTGPIGIRLYDVPVDVTTVGELGGMSTTVAVQAPGQNGIVTFEATTGVKTYVLLEDLSNPSVSMAFTMRDPSGAIVGNAYKSSANPSAAIGPLDLSTTGTYSLIIDPSGMDVGTFSIHIYKFQAPTVVTTSVGGPSVTLTVTAPNQTADAIFAAAAGQRISVLVAGPGGFYNDNTTTPYRIELLDPSGATMQSEDGYGDYPVLIRETTIPVDGSYTIRIDPAGLGVGFIKVQVSNLPAEETVATTVDGDPFDVALPTPGMSTLVQFNALARQPLAIGATSGPDSLGAELVAPNGETVCNTTLTAMYSDLCMATIPGIYKLRLTVKGATGGTWKIHILNAVRAPIANVDLGEATGEDGWSSSSTATVTWHPNNRFSITQLPVAGYAVSVDQIPTNDPGTTLTQSADGWSGQLTDGVHYLHVRTIMPNGYAGPVAHQMIKIDTTAPTMTTVTLTSHPDPNVPVNSSDVVAEFTSSPDLSGVSYAVSVTHGADDVPSDAPISGAVFTKNLPGEGQWYLHVVPVDGAGNRGEAAHRKFLVDLPPGAPKITSMTHPVPGTTYSNDMFVAAWQASDTSATVWAVALDHSHDTVPSTTTTTAEPRWDAQLASGTWWLHVRGVDLAGTAGATAHFKVIVDAPAIHFLAPVPGRGVWGTIPVTVACSSGVTQLTIQARLRGGAWQEVGAATRNDDACSATWNTTGTTSVWPDGAYDLRALDGTEVVAGGSSVTLANNTNVLERLAFDYQAGTISAADYVQIGLFGLTDPTAVPVRYSGGAVAVGNIDAARAELLRLWPALAPSEQEEISAWLEPTEVSRPSTTSGRSSNALASNNPDCSFWVRLSGRNFGCRVKTDHFTIYYDEGDIDQTTTGGNVRPDFIENLKTTLEQARTAFKNELGYKVPNDVVVQVQWLPAGTGLSLPPAGCLTCGDGTMFLTRDSQNIKGLARHELFHFVQYQYMNDRFAGDYWMNWWMEATAEWGEHTAAELAGESGIDSDYYSSLDAFLAESSERYDEGDTVISGGGPEYGAFIVAEFLEERLLRDSIRQSWERLVGDAPPLPGAVIKELIEQRRVDGNFADEIQRFREWAYTIDKNTSGVGFQDSDATRWKQSLDDADFPGHRPRHDTVTIDETGPGAAGTVEGTTEIQQTGAHYIEIKNPKKFDTDVTVTFDADSPAVRGSIVLLDEDGLPTNKCGDSKPLSGSPAVTLTVTCPGAFITMVNAEYGGKWATWSDVTYQVTYQVTGLVLSNGFVDLGMSAFGHLGIASGVGARLLDRPDTEWIARFQGDGWGVNTPIGPNYLAFSHYAGGSKDLSLNGVRMTDAGDGIISTVTALGSLEIIHRIEPAPVRVPNCPPSAGSSCLLDSRYLYKMQVFVINFGAPISDMTYARSIDWDNGGYWSYNSLQTLGGDTSYLDRAGDDGYCQLLESPNPTPVTGVNWEGDTRHLCGPDITLKLGRFESNDIKFFTIYFGVAPDAATALSAVTQVGAQVYSTGKPLTPDGLANGTPSTGVFAIDGSDLV</sequence>
<gene>
    <name evidence="2" type="ORF">GCM10009682_47090</name>
</gene>
<keyword evidence="3" id="KW-1185">Reference proteome</keyword>
<feature type="region of interest" description="Disordered" evidence="1">
    <location>
        <begin position="665"/>
        <end position="686"/>
    </location>
</feature>
<name>A0ABN2MD50_9ACTN</name>
<dbReference type="InterPro" id="IPR013783">
    <property type="entry name" value="Ig-like_fold"/>
</dbReference>
<evidence type="ECO:0000256" key="1">
    <source>
        <dbReference type="SAM" id="MobiDB-lite"/>
    </source>
</evidence>
<proteinExistence type="predicted"/>
<accession>A0ABN2MD50</accession>
<organism evidence="2 3">
    <name type="scientific">Luedemannella flava</name>
    <dbReference type="NCBI Taxonomy" id="349316"/>
    <lineage>
        <taxon>Bacteria</taxon>
        <taxon>Bacillati</taxon>
        <taxon>Actinomycetota</taxon>
        <taxon>Actinomycetes</taxon>
        <taxon>Micromonosporales</taxon>
        <taxon>Micromonosporaceae</taxon>
        <taxon>Luedemannella</taxon>
    </lineage>
</organism>
<dbReference type="Gene3D" id="2.60.40.10">
    <property type="entry name" value="Immunoglobulins"/>
    <property type="match status" value="6"/>
</dbReference>